<dbReference type="Pfam" id="PF03279">
    <property type="entry name" value="Lip_A_acyltrans"/>
    <property type="match status" value="1"/>
</dbReference>
<keyword evidence="4" id="KW-0808">Transferase</keyword>
<dbReference type="CDD" id="cd07984">
    <property type="entry name" value="LPLAT_LABLAT-like"/>
    <property type="match status" value="1"/>
</dbReference>
<dbReference type="EMBL" id="JAXOJX010000110">
    <property type="protein sequence ID" value="MDZ5461359.1"/>
    <property type="molecule type" value="Genomic_DNA"/>
</dbReference>
<keyword evidence="6 8" id="KW-0012">Acyltransferase</keyword>
<keyword evidence="3" id="KW-0997">Cell inner membrane</keyword>
<keyword evidence="7" id="KW-1133">Transmembrane helix</keyword>
<accession>A0ABU5IR44</accession>
<organism evidence="8 9">
    <name type="scientific">Azohydromonas lata</name>
    <dbReference type="NCBI Taxonomy" id="45677"/>
    <lineage>
        <taxon>Bacteria</taxon>
        <taxon>Pseudomonadati</taxon>
        <taxon>Pseudomonadota</taxon>
        <taxon>Betaproteobacteria</taxon>
        <taxon>Burkholderiales</taxon>
        <taxon>Sphaerotilaceae</taxon>
        <taxon>Azohydromonas</taxon>
    </lineage>
</organism>
<dbReference type="Proteomes" id="UP001293718">
    <property type="component" value="Unassembled WGS sequence"/>
</dbReference>
<dbReference type="InterPro" id="IPR004960">
    <property type="entry name" value="LipA_acyltrans"/>
</dbReference>
<gene>
    <name evidence="8" type="ORF">SM757_32770</name>
</gene>
<evidence type="ECO:0000313" key="8">
    <source>
        <dbReference type="EMBL" id="MDZ5461359.1"/>
    </source>
</evidence>
<keyword evidence="7" id="KW-0812">Transmembrane</keyword>
<dbReference type="GO" id="GO:0016746">
    <property type="term" value="F:acyltransferase activity"/>
    <property type="evidence" value="ECO:0007669"/>
    <property type="project" value="UniProtKB-KW"/>
</dbReference>
<evidence type="ECO:0000256" key="5">
    <source>
        <dbReference type="ARBA" id="ARBA00023136"/>
    </source>
</evidence>
<name>A0ABU5IR44_9BURK</name>
<dbReference type="RefSeq" id="WP_322468543.1">
    <property type="nucleotide sequence ID" value="NZ_JAXOJX010000110.1"/>
</dbReference>
<keyword evidence="5 7" id="KW-0472">Membrane</keyword>
<keyword evidence="2" id="KW-1003">Cell membrane</keyword>
<dbReference type="PANTHER" id="PTHR30606:SF10">
    <property type="entry name" value="PHOSPHATIDYLINOSITOL MANNOSIDE ACYLTRANSFERASE"/>
    <property type="match status" value="1"/>
</dbReference>
<evidence type="ECO:0000256" key="1">
    <source>
        <dbReference type="ARBA" id="ARBA00004533"/>
    </source>
</evidence>
<evidence type="ECO:0000256" key="4">
    <source>
        <dbReference type="ARBA" id="ARBA00022679"/>
    </source>
</evidence>
<evidence type="ECO:0000256" key="2">
    <source>
        <dbReference type="ARBA" id="ARBA00022475"/>
    </source>
</evidence>
<evidence type="ECO:0000313" key="9">
    <source>
        <dbReference type="Proteomes" id="UP001293718"/>
    </source>
</evidence>
<feature type="transmembrane region" description="Helical" evidence="7">
    <location>
        <begin position="12"/>
        <end position="30"/>
    </location>
</feature>
<dbReference type="PIRSF" id="PIRSF026649">
    <property type="entry name" value="MsbB"/>
    <property type="match status" value="1"/>
</dbReference>
<proteinExistence type="predicted"/>
<evidence type="ECO:0000256" key="3">
    <source>
        <dbReference type="ARBA" id="ARBA00022519"/>
    </source>
</evidence>
<evidence type="ECO:0000256" key="6">
    <source>
        <dbReference type="ARBA" id="ARBA00023315"/>
    </source>
</evidence>
<evidence type="ECO:0000256" key="7">
    <source>
        <dbReference type="SAM" id="Phobius"/>
    </source>
</evidence>
<comment type="subcellular location">
    <subcellularLocation>
        <location evidence="1">Cell inner membrane</location>
    </subcellularLocation>
</comment>
<dbReference type="PANTHER" id="PTHR30606">
    <property type="entry name" value="LIPID A BIOSYNTHESIS LAUROYL ACYLTRANSFERASE"/>
    <property type="match status" value="1"/>
</dbReference>
<reference evidence="8 9" key="1">
    <citation type="submission" date="2023-11" db="EMBL/GenBank/DDBJ databases">
        <title>Draft genome of Azohydromonas lata strain H1 (DSM1123), a polyhydroxyalkanoate producer.</title>
        <authorList>
            <person name="Traversa D."/>
            <person name="D'Addabbo P."/>
            <person name="Pazzani C."/>
            <person name="Manzari C."/>
            <person name="Chiara M."/>
            <person name="Scrascia M."/>
        </authorList>
    </citation>
    <scope>NUCLEOTIDE SEQUENCE [LARGE SCALE GENOMIC DNA]</scope>
    <source>
        <strain evidence="8 9">H1</strain>
    </source>
</reference>
<dbReference type="NCBIfam" id="NF006487">
    <property type="entry name" value="PRK08905.1"/>
    <property type="match status" value="1"/>
</dbReference>
<sequence>MNALLRWLASWPLGKLHTLGALLGWVTYLLSPTYRRRLRANADLAGLTPAQRRASVAQAGCMTAEAPWLWLRDGEVSPYCRWEGAELIEQAFAQGKGLVILTPHLGCFEITARAFAERWGAAHPLTVLYRPSRKAALRELEETARGRPGMDTAPATLAGVRQMLRALKRGETIGLLPDQVPPQGMGAWAPFFGRDAYTMTLAAKLVRQTGAHWLLMWAERLPGGRGFILRVSAPQHPLPGAGEPDSEALQQACARRINEEMERLIMLNPAQYLWGYHRYKAPRDAAASPAAAGTQGPAQ</sequence>
<protein>
    <submittedName>
        <fullName evidence="8">Lysophospholipid acyltransferase family protein</fullName>
    </submittedName>
</protein>
<keyword evidence="9" id="KW-1185">Reference proteome</keyword>
<comment type="caution">
    <text evidence="8">The sequence shown here is derived from an EMBL/GenBank/DDBJ whole genome shotgun (WGS) entry which is preliminary data.</text>
</comment>